<dbReference type="SUPFAM" id="SSF53756">
    <property type="entry name" value="UDP-Glycosyltransferase/glycogen phosphorylase"/>
    <property type="match status" value="1"/>
</dbReference>
<dbReference type="InterPro" id="IPR039901">
    <property type="entry name" value="Kdotransferase"/>
</dbReference>
<dbReference type="GO" id="GO:0009245">
    <property type="term" value="P:lipid A biosynthetic process"/>
    <property type="evidence" value="ECO:0007669"/>
    <property type="project" value="TreeGrafter"/>
</dbReference>
<proteinExistence type="inferred from homology"/>
<reference evidence="12" key="1">
    <citation type="submission" date="2016-11" db="EMBL/GenBank/DDBJ databases">
        <authorList>
            <person name="Varghese N."/>
            <person name="Submissions S."/>
        </authorList>
    </citation>
    <scope>NUCLEOTIDE SEQUENCE [LARGE SCALE GENOMIC DNA]</scope>
    <source>
        <strain evidence="12">DSM 16219</strain>
    </source>
</reference>
<evidence type="ECO:0000256" key="8">
    <source>
        <dbReference type="PIRSR" id="PIRSR639901-2"/>
    </source>
</evidence>
<dbReference type="GO" id="GO:0043842">
    <property type="term" value="F:Kdo transferase activity"/>
    <property type="evidence" value="ECO:0007669"/>
    <property type="project" value="UniProtKB-EC"/>
</dbReference>
<dbReference type="RefSeq" id="WP_170868473.1">
    <property type="nucleotide sequence ID" value="NZ_FQZU01000064.1"/>
</dbReference>
<dbReference type="PANTHER" id="PTHR42755">
    <property type="entry name" value="3-DEOXY-MANNO-OCTULOSONATE CYTIDYLYLTRANSFERASE"/>
    <property type="match status" value="1"/>
</dbReference>
<comment type="pathway">
    <text evidence="1 9">Bacterial outer membrane biogenesis; LPS core biosynthesis.</text>
</comment>
<dbReference type="Pfam" id="PF04413">
    <property type="entry name" value="Glycos_transf_N"/>
    <property type="match status" value="1"/>
</dbReference>
<comment type="subcellular location">
    <subcellularLocation>
        <location evidence="9">Cell membrane</location>
    </subcellularLocation>
</comment>
<evidence type="ECO:0000256" key="5">
    <source>
        <dbReference type="ARBA" id="ARBA00031445"/>
    </source>
</evidence>
<evidence type="ECO:0000313" key="11">
    <source>
        <dbReference type="EMBL" id="SHL38012.1"/>
    </source>
</evidence>
<keyword evidence="9" id="KW-0472">Membrane</keyword>
<evidence type="ECO:0000313" key="12">
    <source>
        <dbReference type="Proteomes" id="UP000183994"/>
    </source>
</evidence>
<dbReference type="Gene3D" id="3.40.50.11720">
    <property type="entry name" value="3-Deoxy-D-manno-octulosonic-acid transferase, N-terminal domain"/>
    <property type="match status" value="1"/>
</dbReference>
<feature type="domain" description="3-deoxy-D-manno-octulosonic-acid transferase N-terminal" evidence="10">
    <location>
        <begin position="47"/>
        <end position="228"/>
    </location>
</feature>
<sequence length="442" mass="47659">MLKSARRKATAGRPVSQLYSLATEGLFIYGAPLFWGYSRLVSKTPKDFSQRLGLYPGCTRAQAEGAPKIWIHASSVGEVGVAKAVSDALKAMAPEAGFVISAGTHYGRERARVLFGDSAAAVYAPLDFKAPVQKALRWFRPDVLVLLETELWPQWILQAANMGIPTVMANGRISSRSIKSYLRFKSFFTEILGAMSAFSMISLDDAQRIKAMGAPPGRIAVNGNAKYDFLADHARSASDAPLHSLLPQGSGPVIVAGSTRNGEEEAILDMMVQVRKKHPNATLILAPRHIERTAEAAAIIQGRGLAHETFSALEERGAPLKAPVLLVDRMGCLLNLYSLADVVFCGASLVELGGQNVLEPASWGKPVLYGPHMDDFAEARDLLEAAGGGRTVRDWEDLTNQMLNLLSDSRAAKEMGARALSCIQSRRGAAARHAAVIRRVIG</sequence>
<dbReference type="InterPro" id="IPR007507">
    <property type="entry name" value="Glycos_transf_N"/>
</dbReference>
<dbReference type="UniPathway" id="UPA00958"/>
<dbReference type="STRING" id="1121393.SAMN02745216_05098"/>
<dbReference type="EMBL" id="FQZU01000064">
    <property type="protein sequence ID" value="SHL38012.1"/>
    <property type="molecule type" value="Genomic_DNA"/>
</dbReference>
<dbReference type="GO" id="GO:0009244">
    <property type="term" value="P:lipopolysaccharide core region biosynthetic process"/>
    <property type="evidence" value="ECO:0007669"/>
    <property type="project" value="UniProtKB-UniRule"/>
</dbReference>
<keyword evidence="9" id="KW-0448">Lipopolysaccharide biosynthesis</keyword>
<evidence type="ECO:0000256" key="6">
    <source>
        <dbReference type="ARBA" id="ARBA00049183"/>
    </source>
</evidence>
<evidence type="ECO:0000256" key="7">
    <source>
        <dbReference type="PIRSR" id="PIRSR639901-1"/>
    </source>
</evidence>
<dbReference type="Gene3D" id="3.40.50.2000">
    <property type="entry name" value="Glycogen Phosphorylase B"/>
    <property type="match status" value="1"/>
</dbReference>
<evidence type="ECO:0000259" key="10">
    <source>
        <dbReference type="Pfam" id="PF04413"/>
    </source>
</evidence>
<comment type="function">
    <text evidence="9">Involved in lipopolysaccharide (LPS) biosynthesis. Catalyzes the transfer of 3-deoxy-D-manno-octulosonate (Kdo) residue(s) from CMP-Kdo to lipid IV(A), the tetraacyldisaccharide-1,4'-bisphosphate precursor of lipid A.</text>
</comment>
<keyword evidence="12" id="KW-1185">Reference proteome</keyword>
<evidence type="ECO:0000256" key="4">
    <source>
        <dbReference type="ARBA" id="ARBA00022679"/>
    </source>
</evidence>
<keyword evidence="4 9" id="KW-0808">Transferase</keyword>
<dbReference type="AlphaFoldDB" id="A0A1M7A5L6"/>
<dbReference type="Proteomes" id="UP000183994">
    <property type="component" value="Unassembled WGS sequence"/>
</dbReference>
<dbReference type="GO" id="GO:0005886">
    <property type="term" value="C:plasma membrane"/>
    <property type="evidence" value="ECO:0007669"/>
    <property type="project" value="UniProtKB-SubCell"/>
</dbReference>
<keyword evidence="9" id="KW-1003">Cell membrane</keyword>
<protein>
    <recommendedName>
        <fullName evidence="3 9">3-deoxy-D-manno-octulosonic acid transferase</fullName>
        <shortName evidence="9">Kdo transferase</shortName>
        <ecNumber evidence="2 9">2.4.99.12</ecNumber>
    </recommendedName>
    <alternativeName>
        <fullName evidence="5 9">Lipid IV(A) 3-deoxy-D-manno-octulosonic acid transferase</fullName>
    </alternativeName>
</protein>
<evidence type="ECO:0000256" key="1">
    <source>
        <dbReference type="ARBA" id="ARBA00004713"/>
    </source>
</evidence>
<dbReference type="EC" id="2.4.99.12" evidence="2 9"/>
<organism evidence="11 12">
    <name type="scientific">Desulfatibacillum alkenivorans DSM 16219</name>
    <dbReference type="NCBI Taxonomy" id="1121393"/>
    <lineage>
        <taxon>Bacteria</taxon>
        <taxon>Pseudomonadati</taxon>
        <taxon>Thermodesulfobacteriota</taxon>
        <taxon>Desulfobacteria</taxon>
        <taxon>Desulfobacterales</taxon>
        <taxon>Desulfatibacillaceae</taxon>
        <taxon>Desulfatibacillum</taxon>
    </lineage>
</organism>
<gene>
    <name evidence="11" type="ORF">SAMN02745216_05098</name>
</gene>
<comment type="similarity">
    <text evidence="9">Belongs to the glycosyltransferase group 1 family.</text>
</comment>
<comment type="catalytic activity">
    <reaction evidence="6 9">
        <text>lipid IVA (E. coli) + CMP-3-deoxy-beta-D-manno-octulosonate = alpha-Kdo-(2-&gt;6)-lipid IVA (E. coli) + CMP + H(+)</text>
        <dbReference type="Rhea" id="RHEA:28066"/>
        <dbReference type="ChEBI" id="CHEBI:15378"/>
        <dbReference type="ChEBI" id="CHEBI:58603"/>
        <dbReference type="ChEBI" id="CHEBI:60364"/>
        <dbReference type="ChEBI" id="CHEBI:60377"/>
        <dbReference type="ChEBI" id="CHEBI:85987"/>
        <dbReference type="EC" id="2.4.99.12"/>
    </reaction>
</comment>
<accession>A0A1M7A5L6</accession>
<dbReference type="InterPro" id="IPR038107">
    <property type="entry name" value="Glycos_transf_N_sf"/>
</dbReference>
<evidence type="ECO:0000256" key="2">
    <source>
        <dbReference type="ARBA" id="ARBA00012621"/>
    </source>
</evidence>
<feature type="site" description="Transition state stabilizer" evidence="8">
    <location>
        <position position="148"/>
    </location>
</feature>
<dbReference type="PANTHER" id="PTHR42755:SF1">
    <property type="entry name" value="3-DEOXY-D-MANNO-OCTULOSONIC ACID TRANSFERASE, MITOCHONDRIAL-RELATED"/>
    <property type="match status" value="1"/>
</dbReference>
<name>A0A1M7A5L6_9BACT</name>
<feature type="active site" description="Proton acceptor" evidence="7">
    <location>
        <position position="78"/>
    </location>
</feature>
<evidence type="ECO:0000256" key="3">
    <source>
        <dbReference type="ARBA" id="ARBA00019077"/>
    </source>
</evidence>
<evidence type="ECO:0000256" key="9">
    <source>
        <dbReference type="RuleBase" id="RU365103"/>
    </source>
</evidence>
<feature type="site" description="Transition state stabilizer" evidence="8">
    <location>
        <position position="226"/>
    </location>
</feature>